<dbReference type="OrthoDB" id="6623019at2759"/>
<feature type="domain" description="PiggyBac transposable element-derived protein" evidence="1">
    <location>
        <begin position="92"/>
        <end position="182"/>
    </location>
</feature>
<feature type="domain" description="PiggyBac transposable element-derived protein" evidence="1">
    <location>
        <begin position="1"/>
        <end position="91"/>
    </location>
</feature>
<protein>
    <submittedName>
        <fullName evidence="2">PiggyBac transposable element-derived protein 4-like</fullName>
    </submittedName>
</protein>
<dbReference type="AlphaFoldDB" id="A0A6G0Y8F5"/>
<evidence type="ECO:0000313" key="2">
    <source>
        <dbReference type="EMBL" id="KAF0750882.1"/>
    </source>
</evidence>
<dbReference type="Pfam" id="PF13843">
    <property type="entry name" value="DDE_Tnp_1_7"/>
    <property type="match status" value="2"/>
</dbReference>
<sequence>MSGRRFQQLLAYFSVEYSGLSTDTGQMSKLNPLFKILIANFQKAFYPGEDLSLDESLVLHRGRLSFRKYIKGKKAKYGIKFFELCDPNGYVKGNPKEVTKKKLKKGDHVWQRKNEIYISKWKDKRDVTIITTKYHPQIVTSTNKYGQQKLKPIEIVNYNEKMSGVDRCDQMVSYYSSPRKNMDMIIKDLISLPPNITSYQICTANKNKKRRKKPTNIADSSHF</sequence>
<accession>A0A6G0Y8F5</accession>
<comment type="caution">
    <text evidence="2">The sequence shown here is derived from an EMBL/GenBank/DDBJ whole genome shotgun (WGS) entry which is preliminary data.</text>
</comment>
<keyword evidence="3" id="KW-1185">Reference proteome</keyword>
<name>A0A6G0Y8F5_APHCR</name>
<evidence type="ECO:0000313" key="3">
    <source>
        <dbReference type="Proteomes" id="UP000478052"/>
    </source>
</evidence>
<proteinExistence type="predicted"/>
<dbReference type="Proteomes" id="UP000478052">
    <property type="component" value="Unassembled WGS sequence"/>
</dbReference>
<gene>
    <name evidence="2" type="ORF">FWK35_00024445</name>
</gene>
<evidence type="ECO:0000259" key="1">
    <source>
        <dbReference type="Pfam" id="PF13843"/>
    </source>
</evidence>
<dbReference type="PANTHER" id="PTHR46599">
    <property type="entry name" value="PIGGYBAC TRANSPOSABLE ELEMENT-DERIVED PROTEIN 4"/>
    <property type="match status" value="1"/>
</dbReference>
<dbReference type="InterPro" id="IPR029526">
    <property type="entry name" value="PGBD"/>
</dbReference>
<dbReference type="EMBL" id="VUJU01005553">
    <property type="protein sequence ID" value="KAF0750882.1"/>
    <property type="molecule type" value="Genomic_DNA"/>
</dbReference>
<dbReference type="PANTHER" id="PTHR46599:SF3">
    <property type="entry name" value="PIGGYBAC TRANSPOSABLE ELEMENT-DERIVED PROTEIN 4"/>
    <property type="match status" value="1"/>
</dbReference>
<organism evidence="2 3">
    <name type="scientific">Aphis craccivora</name>
    <name type="common">Cowpea aphid</name>
    <dbReference type="NCBI Taxonomy" id="307492"/>
    <lineage>
        <taxon>Eukaryota</taxon>
        <taxon>Metazoa</taxon>
        <taxon>Ecdysozoa</taxon>
        <taxon>Arthropoda</taxon>
        <taxon>Hexapoda</taxon>
        <taxon>Insecta</taxon>
        <taxon>Pterygota</taxon>
        <taxon>Neoptera</taxon>
        <taxon>Paraneoptera</taxon>
        <taxon>Hemiptera</taxon>
        <taxon>Sternorrhyncha</taxon>
        <taxon>Aphidomorpha</taxon>
        <taxon>Aphidoidea</taxon>
        <taxon>Aphididae</taxon>
        <taxon>Aphidini</taxon>
        <taxon>Aphis</taxon>
        <taxon>Aphis</taxon>
    </lineage>
</organism>
<reference evidence="2 3" key="1">
    <citation type="submission" date="2019-08" db="EMBL/GenBank/DDBJ databases">
        <title>Whole genome of Aphis craccivora.</title>
        <authorList>
            <person name="Voronova N.V."/>
            <person name="Shulinski R.S."/>
            <person name="Bandarenka Y.V."/>
            <person name="Zhorov D.G."/>
            <person name="Warner D."/>
        </authorList>
    </citation>
    <scope>NUCLEOTIDE SEQUENCE [LARGE SCALE GENOMIC DNA]</scope>
    <source>
        <strain evidence="2">180601</strain>
        <tissue evidence="2">Whole Body</tissue>
    </source>
</reference>